<keyword evidence="4" id="KW-1185">Reference proteome</keyword>
<evidence type="ECO:0000313" key="4">
    <source>
        <dbReference type="Proteomes" id="UP000076727"/>
    </source>
</evidence>
<dbReference type="PANTHER" id="PTHR24096:SF422">
    <property type="entry name" value="BCDNA.GH02901"/>
    <property type="match status" value="1"/>
</dbReference>
<reference evidence="3 4" key="1">
    <citation type="journal article" date="2016" name="Mol. Biol. Evol.">
        <title>Comparative Genomics of Early-Diverging Mushroom-Forming Fungi Provides Insights into the Origins of Lignocellulose Decay Capabilities.</title>
        <authorList>
            <person name="Nagy L.G."/>
            <person name="Riley R."/>
            <person name="Tritt A."/>
            <person name="Adam C."/>
            <person name="Daum C."/>
            <person name="Floudas D."/>
            <person name="Sun H."/>
            <person name="Yadav J.S."/>
            <person name="Pangilinan J."/>
            <person name="Larsson K.H."/>
            <person name="Matsuura K."/>
            <person name="Barry K."/>
            <person name="Labutti K."/>
            <person name="Kuo R."/>
            <person name="Ohm R.A."/>
            <person name="Bhattacharya S.S."/>
            <person name="Shirouzu T."/>
            <person name="Yoshinaga Y."/>
            <person name="Martin F.M."/>
            <person name="Grigoriev I.V."/>
            <person name="Hibbett D.S."/>
        </authorList>
    </citation>
    <scope>NUCLEOTIDE SEQUENCE [LARGE SCALE GENOMIC DNA]</scope>
    <source>
        <strain evidence="3 4">L-15889</strain>
    </source>
</reference>
<feature type="domain" description="AMP-dependent synthetase/ligase" evidence="1">
    <location>
        <begin position="34"/>
        <end position="231"/>
    </location>
</feature>
<dbReference type="Gene3D" id="3.40.50.12780">
    <property type="entry name" value="N-terminal domain of ligase-like"/>
    <property type="match status" value="2"/>
</dbReference>
<sequence>MTVFHSKVELHVPPPGDVTLAQFMLDGLVDHPHRAKRPRDTPWFIDEETGKEVFEAEVITRTDAFARAMYEVWKIVALYTQNHIDYVIATWAAHRLGAIAALISPVLTTDELIYQLEIARPCLLIAHISNLATALEAARATGLAHDHVIVFDAHKLKAQLPSGTRPFEEVIQIGLGASRYPEYRLKKGEAKTKIAVLCYSSGTTGKPKAVAISHYNMMCIIVQTATTWRVNEEYAPVEDTRVRPGDRCAAGGSLCMIGAAPLTAELTSQLLEVLPHIQLGQGYGTCKRLDATWPLSQKVGTFGSSGQLVAGTTVKIVKPDGSLAGVGEPGELWVKGAQVVLGYYGNPEAYVRVFPAIEGCLFLGTRETFREDGWLRTGDEGFMSENGELFVTDRIKELIKVRGHQVAPAELEGHLLAHPAVADAGVVGVPDDYSGEVPLAFVVLHPSQAAISADPEKARVMRETVYEHVAQAKSRHKWLAGGVEFVDAIPKSASGKILRRVLRERARVMPRTTRVMEMKVKL</sequence>
<accession>A0A165MJ86</accession>
<protein>
    <submittedName>
        <fullName evidence="3">Acetyl-CoA synthetase-like protein</fullName>
    </submittedName>
</protein>
<dbReference type="InterPro" id="IPR045851">
    <property type="entry name" value="AMP-bd_C_sf"/>
</dbReference>
<evidence type="ECO:0000259" key="1">
    <source>
        <dbReference type="Pfam" id="PF00501"/>
    </source>
</evidence>
<feature type="domain" description="AMP-dependent synthetase/ligase" evidence="1">
    <location>
        <begin position="254"/>
        <end position="344"/>
    </location>
</feature>
<evidence type="ECO:0000259" key="2">
    <source>
        <dbReference type="Pfam" id="PF13193"/>
    </source>
</evidence>
<dbReference type="OrthoDB" id="6509636at2759"/>
<dbReference type="InterPro" id="IPR020845">
    <property type="entry name" value="AMP-binding_CS"/>
</dbReference>
<dbReference type="InterPro" id="IPR042099">
    <property type="entry name" value="ANL_N_sf"/>
</dbReference>
<dbReference type="Pfam" id="PF00501">
    <property type="entry name" value="AMP-binding"/>
    <property type="match status" value="2"/>
</dbReference>
<name>A0A165MJ86_9APHY</name>
<organism evidence="3 4">
    <name type="scientific">Daedalea quercina L-15889</name>
    <dbReference type="NCBI Taxonomy" id="1314783"/>
    <lineage>
        <taxon>Eukaryota</taxon>
        <taxon>Fungi</taxon>
        <taxon>Dikarya</taxon>
        <taxon>Basidiomycota</taxon>
        <taxon>Agaricomycotina</taxon>
        <taxon>Agaricomycetes</taxon>
        <taxon>Polyporales</taxon>
        <taxon>Fomitopsis</taxon>
    </lineage>
</organism>
<gene>
    <name evidence="3" type="ORF">DAEQUDRAFT_676274</name>
</gene>
<dbReference type="SUPFAM" id="SSF56801">
    <property type="entry name" value="Acetyl-CoA synthetase-like"/>
    <property type="match status" value="1"/>
</dbReference>
<dbReference type="AlphaFoldDB" id="A0A165MJ86"/>
<dbReference type="STRING" id="1314783.A0A165MJ86"/>
<dbReference type="Proteomes" id="UP000076727">
    <property type="component" value="Unassembled WGS sequence"/>
</dbReference>
<dbReference type="PROSITE" id="PS00455">
    <property type="entry name" value="AMP_BINDING"/>
    <property type="match status" value="1"/>
</dbReference>
<dbReference type="Pfam" id="PF13193">
    <property type="entry name" value="AMP-binding_C"/>
    <property type="match status" value="1"/>
</dbReference>
<dbReference type="GO" id="GO:0016405">
    <property type="term" value="F:CoA-ligase activity"/>
    <property type="evidence" value="ECO:0007669"/>
    <property type="project" value="TreeGrafter"/>
</dbReference>
<dbReference type="EMBL" id="KV429100">
    <property type="protein sequence ID" value="KZT65757.1"/>
    <property type="molecule type" value="Genomic_DNA"/>
</dbReference>
<dbReference type="Gene3D" id="3.30.300.30">
    <property type="match status" value="1"/>
</dbReference>
<dbReference type="InterPro" id="IPR025110">
    <property type="entry name" value="AMP-bd_C"/>
</dbReference>
<dbReference type="InterPro" id="IPR000873">
    <property type="entry name" value="AMP-dep_synth/lig_dom"/>
</dbReference>
<dbReference type="PANTHER" id="PTHR24096">
    <property type="entry name" value="LONG-CHAIN-FATTY-ACID--COA LIGASE"/>
    <property type="match status" value="1"/>
</dbReference>
<evidence type="ECO:0000313" key="3">
    <source>
        <dbReference type="EMBL" id="KZT65757.1"/>
    </source>
</evidence>
<proteinExistence type="predicted"/>
<feature type="domain" description="AMP-binding enzyme C-terminal" evidence="2">
    <location>
        <begin position="410"/>
        <end position="496"/>
    </location>
</feature>